<name>A0A8T1WGB7_9STRA</name>
<feature type="transmembrane region" description="Helical" evidence="1">
    <location>
        <begin position="197"/>
        <end position="218"/>
    </location>
</feature>
<keyword evidence="3" id="KW-1185">Reference proteome</keyword>
<keyword evidence="1" id="KW-1133">Transmembrane helix</keyword>
<keyword evidence="1" id="KW-0812">Transmembrane</keyword>
<keyword evidence="1" id="KW-0472">Membrane</keyword>
<organism evidence="2 3">
    <name type="scientific">Phytophthora boehmeriae</name>
    <dbReference type="NCBI Taxonomy" id="109152"/>
    <lineage>
        <taxon>Eukaryota</taxon>
        <taxon>Sar</taxon>
        <taxon>Stramenopiles</taxon>
        <taxon>Oomycota</taxon>
        <taxon>Peronosporomycetes</taxon>
        <taxon>Peronosporales</taxon>
        <taxon>Peronosporaceae</taxon>
        <taxon>Phytophthora</taxon>
    </lineage>
</organism>
<dbReference type="EMBL" id="JAGDFL010000360">
    <property type="protein sequence ID" value="KAG7391354.1"/>
    <property type="molecule type" value="Genomic_DNA"/>
</dbReference>
<evidence type="ECO:0000313" key="3">
    <source>
        <dbReference type="Proteomes" id="UP000693981"/>
    </source>
</evidence>
<feature type="transmembrane region" description="Helical" evidence="1">
    <location>
        <begin position="172"/>
        <end position="190"/>
    </location>
</feature>
<feature type="transmembrane region" description="Helical" evidence="1">
    <location>
        <begin position="113"/>
        <end position="137"/>
    </location>
</feature>
<feature type="transmembrane region" description="Helical" evidence="1">
    <location>
        <begin position="244"/>
        <end position="267"/>
    </location>
</feature>
<accession>A0A8T1WGB7</accession>
<dbReference type="OrthoDB" id="116835at2759"/>
<evidence type="ECO:0000313" key="2">
    <source>
        <dbReference type="EMBL" id="KAG7391354.1"/>
    </source>
</evidence>
<feature type="transmembrane region" description="Helical" evidence="1">
    <location>
        <begin position="87"/>
        <end position="106"/>
    </location>
</feature>
<dbReference type="AlphaFoldDB" id="A0A8T1WGB7"/>
<reference evidence="2" key="1">
    <citation type="submission" date="2021-02" db="EMBL/GenBank/DDBJ databases">
        <authorList>
            <person name="Palmer J.M."/>
        </authorList>
    </citation>
    <scope>NUCLEOTIDE SEQUENCE</scope>
    <source>
        <strain evidence="2">SCRP23</strain>
    </source>
</reference>
<proteinExistence type="predicted"/>
<protein>
    <submittedName>
        <fullName evidence="2">Uncharacterized protein</fullName>
    </submittedName>
</protein>
<evidence type="ECO:0000256" key="1">
    <source>
        <dbReference type="SAM" id="Phobius"/>
    </source>
</evidence>
<dbReference type="Proteomes" id="UP000693981">
    <property type="component" value="Unassembled WGS sequence"/>
</dbReference>
<comment type="caution">
    <text evidence="2">The sequence shown here is derived from an EMBL/GenBank/DDBJ whole genome shotgun (WGS) entry which is preliminary data.</text>
</comment>
<sequence>MIETSSGSSSLYPSFDRRYDAIPDANAPPMTDTESERWPLTASAPMHRSQQPPVYTNYYIPPSYGQPLSGHNRYNHKPGFVVTTLKLTLFHLLNALLGIFAFTAVVTSVHVAFALIPLCCMGLLVFRGVVVLVQWLATLDVKLSNFVASPDEERVYLGTRDEEVGGFVGLRLAPGLSYFSPMSVLGALYFATVKLVIGILSLVVVSVLALLPAMLLAYNDDDENMHVWFKVGHHKYKDLCKDPFAFYVVWGCLFILSIVCLHVIAWVSRFATFFFCTERIHASELTVPIVQYPATATTATAYGSNMPTRL</sequence>
<gene>
    <name evidence="2" type="ORF">PHYBOEH_006754</name>
</gene>